<accession>A0A0U1QZ28</accession>
<evidence type="ECO:0000313" key="2">
    <source>
        <dbReference type="Proteomes" id="UP000002412"/>
    </source>
</evidence>
<reference evidence="1 2" key="1">
    <citation type="journal article" date="2007" name="PLoS Genet.">
        <title>The complete genome sequence of Yersinia pseudotuberculosis IP31758, the causative agent of Far East scarlet-like fever.</title>
        <authorList>
            <person name="Eppinger M."/>
            <person name="Rosovitz M.J."/>
            <person name="Fricke W.F."/>
            <person name="Rasko D.A."/>
            <person name="Kokorina G."/>
            <person name="Fayolle C."/>
            <person name="Lindler L.E."/>
            <person name="Carniel E."/>
            <person name="Ravel J."/>
        </authorList>
    </citation>
    <scope>NUCLEOTIDE SEQUENCE [LARGE SCALE GENOMIC DNA]</scope>
    <source>
        <strain evidence="1 2">IP 31758</strain>
    </source>
</reference>
<dbReference type="KEGG" id="ypi:YpsIP31758_4014"/>
<organism evidence="1 2">
    <name type="scientific">Yersinia pseudotuberculosis serotype O:1b (strain IP 31758)</name>
    <dbReference type="NCBI Taxonomy" id="349747"/>
    <lineage>
        <taxon>Bacteria</taxon>
        <taxon>Pseudomonadati</taxon>
        <taxon>Pseudomonadota</taxon>
        <taxon>Gammaproteobacteria</taxon>
        <taxon>Enterobacterales</taxon>
        <taxon>Yersiniaceae</taxon>
        <taxon>Yersinia</taxon>
    </lineage>
</organism>
<name>A0A0U1QZ28_YERP3</name>
<evidence type="ECO:0000313" key="1">
    <source>
        <dbReference type="EMBL" id="ABS48023.1"/>
    </source>
</evidence>
<gene>
    <name evidence="1" type="ordered locus">YpsIP31758_4014</name>
</gene>
<protein>
    <submittedName>
        <fullName evidence="1">Uncharacterized protein</fullName>
    </submittedName>
</protein>
<dbReference type="Proteomes" id="UP000002412">
    <property type="component" value="Chromosome"/>
</dbReference>
<proteinExistence type="predicted"/>
<sequence>MEGDTDLWIPVLYNCARLPNVSGGLRQGCKRTNPNTLTQFSDLGM</sequence>
<dbReference type="AlphaFoldDB" id="A0A0U1QZ28"/>
<dbReference type="HOGENOM" id="CLU_3207246_0_0_6"/>
<dbReference type="EMBL" id="CP000720">
    <property type="protein sequence ID" value="ABS48023.1"/>
    <property type="molecule type" value="Genomic_DNA"/>
</dbReference>